<sequence length="614" mass="66745">MNKAIPSLFLAGFLLLSLPGISHAEGGAAPEAPAQKQIRVGVGAFALPEQRDEFDAATLTTLFDTFGIENVTVTDYTVADLEKAVKAGEVDVFVSSSGAARRFAPMGARPLATSVAPGLRDPNHNEGTAIILRKGDSRTLAELEGARLSANMAWGFSGYQIAMGEVAALGRNPDKFFGRTQFFNRSDSMESVARSVASGTTDVGFLRLCAFEELSRKYPDVTGKLRVLAPPKGVDTSAVSCVASTRLYPAHSLSVMPTVTPELSRKLLVALLTMPATESGREWSVATDFHAVDKLLEDLRIGPYAYLRDWTMSRFVNAFWPYLLILLLAVAGLAYHGWRLRVLVARRERELEEVHVREVEQSQRIAMLQRAGAVGQLSSLIAHEVHQPLSAIRLFAEGLERRARAGTATNESVLKIAGRIAGQAERAGAIVDRVRDYAHQREPVFQRIRVADLVQHIRETYPKLEAKTEVIISREARHSEVRGSVLELELAVVNLIRNAVEAVRGVESPRVVLEVSCVGNKVRFEVSDNGPKLSEEKIRALASPISSEKPEGLGLGLSIVKHLVERHLGELVFRSGGGAAGDGLAADIILPTASPDAGNEKETTKEEMEKENRA</sequence>
<dbReference type="SMART" id="SM00387">
    <property type="entry name" value="HATPase_c"/>
    <property type="match status" value="1"/>
</dbReference>
<evidence type="ECO:0000256" key="6">
    <source>
        <dbReference type="SAM" id="SignalP"/>
    </source>
</evidence>
<protein>
    <recommendedName>
        <fullName evidence="2">histidine kinase</fullName>
        <ecNumber evidence="2">2.7.13.3</ecNumber>
    </recommendedName>
</protein>
<name>A0A6I1EKJ4_9BURK</name>
<keyword evidence="8" id="KW-0808">Transferase</keyword>
<dbReference type="SUPFAM" id="SSF53850">
    <property type="entry name" value="Periplasmic binding protein-like II"/>
    <property type="match status" value="1"/>
</dbReference>
<dbReference type="PANTHER" id="PTHR43065">
    <property type="entry name" value="SENSOR HISTIDINE KINASE"/>
    <property type="match status" value="1"/>
</dbReference>
<dbReference type="InterPro" id="IPR003594">
    <property type="entry name" value="HATPase_dom"/>
</dbReference>
<dbReference type="EMBL" id="WEHX01000024">
    <property type="protein sequence ID" value="KAB7660997.1"/>
    <property type="molecule type" value="Genomic_DNA"/>
</dbReference>
<evidence type="ECO:0000256" key="5">
    <source>
        <dbReference type="SAM" id="Phobius"/>
    </source>
</evidence>
<evidence type="ECO:0000256" key="3">
    <source>
        <dbReference type="ARBA" id="ARBA00022553"/>
    </source>
</evidence>
<feature type="compositionally biased region" description="Basic and acidic residues" evidence="4">
    <location>
        <begin position="598"/>
        <end position="614"/>
    </location>
</feature>
<comment type="caution">
    <text evidence="8">The sequence shown here is derived from an EMBL/GenBank/DDBJ whole genome shotgun (WGS) entry which is preliminary data.</text>
</comment>
<dbReference type="InterPro" id="IPR036890">
    <property type="entry name" value="HATPase_C_sf"/>
</dbReference>
<dbReference type="Gene3D" id="3.30.565.10">
    <property type="entry name" value="Histidine kinase-like ATPase, C-terminal domain"/>
    <property type="match status" value="1"/>
</dbReference>
<gene>
    <name evidence="8" type="ORF">GBM95_05340</name>
</gene>
<dbReference type="AlphaFoldDB" id="A0A6I1EKJ4"/>
<keyword evidence="5" id="KW-1133">Transmembrane helix</keyword>
<evidence type="ECO:0000256" key="2">
    <source>
        <dbReference type="ARBA" id="ARBA00012438"/>
    </source>
</evidence>
<feature type="region of interest" description="Disordered" evidence="4">
    <location>
        <begin position="590"/>
        <end position="614"/>
    </location>
</feature>
<organism evidence="8 9">
    <name type="scientific">Sutterella seckii</name>
    <dbReference type="NCBI Taxonomy" id="1944635"/>
    <lineage>
        <taxon>Bacteria</taxon>
        <taxon>Pseudomonadati</taxon>
        <taxon>Pseudomonadota</taxon>
        <taxon>Betaproteobacteria</taxon>
        <taxon>Burkholderiales</taxon>
        <taxon>Sutterellaceae</taxon>
        <taxon>Sutterella</taxon>
    </lineage>
</organism>
<evidence type="ECO:0000259" key="7">
    <source>
        <dbReference type="PROSITE" id="PS50109"/>
    </source>
</evidence>
<dbReference type="InterPro" id="IPR036097">
    <property type="entry name" value="HisK_dim/P_sf"/>
</dbReference>
<feature type="signal peptide" evidence="6">
    <location>
        <begin position="1"/>
        <end position="24"/>
    </location>
</feature>
<dbReference type="OrthoDB" id="8559580at2"/>
<dbReference type="Gene3D" id="3.40.190.10">
    <property type="entry name" value="Periplasmic binding protein-like II"/>
    <property type="match status" value="1"/>
</dbReference>
<keyword evidence="5" id="KW-0472">Membrane</keyword>
<feature type="domain" description="Histidine kinase" evidence="7">
    <location>
        <begin position="380"/>
        <end position="594"/>
    </location>
</feature>
<dbReference type="Proteomes" id="UP000430564">
    <property type="component" value="Unassembled WGS sequence"/>
</dbReference>
<dbReference type="SMART" id="SM00388">
    <property type="entry name" value="HisKA"/>
    <property type="match status" value="1"/>
</dbReference>
<evidence type="ECO:0000256" key="4">
    <source>
        <dbReference type="SAM" id="MobiDB-lite"/>
    </source>
</evidence>
<dbReference type="EC" id="2.7.13.3" evidence="2"/>
<keyword evidence="5" id="KW-0812">Transmembrane</keyword>
<dbReference type="Gene3D" id="1.10.287.130">
    <property type="match status" value="1"/>
</dbReference>
<feature type="transmembrane region" description="Helical" evidence="5">
    <location>
        <begin position="319"/>
        <end position="338"/>
    </location>
</feature>
<dbReference type="SUPFAM" id="SSF55874">
    <property type="entry name" value="ATPase domain of HSP90 chaperone/DNA topoisomerase II/histidine kinase"/>
    <property type="match status" value="1"/>
</dbReference>
<dbReference type="GO" id="GO:0000155">
    <property type="term" value="F:phosphorelay sensor kinase activity"/>
    <property type="evidence" value="ECO:0007669"/>
    <property type="project" value="InterPro"/>
</dbReference>
<reference evidence="8 9" key="1">
    <citation type="submission" date="2019-10" db="EMBL/GenBank/DDBJ databases">
        <title>Genome diversity of Sutterella seckii.</title>
        <authorList>
            <person name="Chaplin A.V."/>
            <person name="Sokolova S.R."/>
            <person name="Mosin K.A."/>
            <person name="Ivanova E.L."/>
            <person name="Kochetkova T.O."/>
            <person name="Goltsov A.Y."/>
            <person name="Trofimov D.Y."/>
            <person name="Efimov B.A."/>
        </authorList>
    </citation>
    <scope>NUCLEOTIDE SEQUENCE [LARGE SCALE GENOMIC DNA]</scope>
    <source>
        <strain evidence="8 9">ASD393</strain>
    </source>
</reference>
<dbReference type="Pfam" id="PF02518">
    <property type="entry name" value="HATPase_c"/>
    <property type="match status" value="1"/>
</dbReference>
<dbReference type="RefSeq" id="WP_152158146.1">
    <property type="nucleotide sequence ID" value="NZ_WEHX01000024.1"/>
</dbReference>
<proteinExistence type="predicted"/>
<dbReference type="PRINTS" id="PR00344">
    <property type="entry name" value="BCTRLSENSOR"/>
</dbReference>
<keyword evidence="3" id="KW-0597">Phosphoprotein</keyword>
<evidence type="ECO:0000313" key="8">
    <source>
        <dbReference type="EMBL" id="KAB7660997.1"/>
    </source>
</evidence>
<evidence type="ECO:0000256" key="1">
    <source>
        <dbReference type="ARBA" id="ARBA00000085"/>
    </source>
</evidence>
<accession>A0A6I1EKJ4</accession>
<dbReference type="Pfam" id="PF00512">
    <property type="entry name" value="HisKA"/>
    <property type="match status" value="1"/>
</dbReference>
<dbReference type="InterPro" id="IPR005467">
    <property type="entry name" value="His_kinase_dom"/>
</dbReference>
<keyword evidence="8" id="KW-0418">Kinase</keyword>
<dbReference type="PROSITE" id="PS50109">
    <property type="entry name" value="HIS_KIN"/>
    <property type="match status" value="1"/>
</dbReference>
<dbReference type="SUPFAM" id="SSF47384">
    <property type="entry name" value="Homodimeric domain of signal transducing histidine kinase"/>
    <property type="match status" value="1"/>
</dbReference>
<dbReference type="InterPro" id="IPR004358">
    <property type="entry name" value="Sig_transdc_His_kin-like_C"/>
</dbReference>
<dbReference type="InterPro" id="IPR003661">
    <property type="entry name" value="HisK_dim/P_dom"/>
</dbReference>
<evidence type="ECO:0000313" key="9">
    <source>
        <dbReference type="Proteomes" id="UP000430564"/>
    </source>
</evidence>
<dbReference type="PANTHER" id="PTHR43065:SF42">
    <property type="entry name" value="TWO-COMPONENT SENSOR PPRA"/>
    <property type="match status" value="1"/>
</dbReference>
<feature type="chain" id="PRO_5026184429" description="histidine kinase" evidence="6">
    <location>
        <begin position="25"/>
        <end position="614"/>
    </location>
</feature>
<comment type="catalytic activity">
    <reaction evidence="1">
        <text>ATP + protein L-histidine = ADP + protein N-phospho-L-histidine.</text>
        <dbReference type="EC" id="2.7.13.3"/>
    </reaction>
</comment>
<keyword evidence="6" id="KW-0732">Signal</keyword>
<dbReference type="Pfam" id="PF12974">
    <property type="entry name" value="Phosphonate-bd"/>
    <property type="match status" value="1"/>
</dbReference>
<dbReference type="CDD" id="cd00082">
    <property type="entry name" value="HisKA"/>
    <property type="match status" value="1"/>
</dbReference>